<evidence type="ECO:0000256" key="3">
    <source>
        <dbReference type="ARBA" id="ARBA00023125"/>
    </source>
</evidence>
<dbReference type="GO" id="GO:0006310">
    <property type="term" value="P:DNA recombination"/>
    <property type="evidence" value="ECO:0007669"/>
    <property type="project" value="UniProtKB-KW"/>
</dbReference>
<evidence type="ECO:0000313" key="11">
    <source>
        <dbReference type="Proteomes" id="UP000194977"/>
    </source>
</evidence>
<evidence type="ECO:0000256" key="1">
    <source>
        <dbReference type="ARBA" id="ARBA00008857"/>
    </source>
</evidence>
<dbReference type="Gene3D" id="1.10.443.10">
    <property type="entry name" value="Intergrase catalytic core"/>
    <property type="match status" value="1"/>
</dbReference>
<sequence length="381" mass="43977">MTLTVRQIESAKPKDKAYKLSDGRGLYLFITKTGVKSWRSNYLENGKQKTMTYGRFPDMSLADARIAHMNAKNNKGKPETTGITFKNASDKWLKVKLPTITSKKSQRQFIYSLEEFVYPFIGDLEIGQIKRVDLTDVVLKIQEQGLLETAKRVAGRVTAVFDYAQDLGIIESHPANNLTRVLREKRIIKPMPSIPYEEAGELLTKIETYNETITRLGLLFLAHTFVRTNEIRYMKWSEIRDGKFWVIPAERMKMKKTHVVPLSEQALKILNEIELETGECEYVFASPVNSRVPVSENTFLFALYRLGYKGRMTGHGFRSLASTVLNELSPFSRDVIERQLAHKETDLVRAAYNRAEYLPQRIELMDWWSDWLLNQKNAVNH</sequence>
<dbReference type="Pfam" id="PF00589">
    <property type="entry name" value="Phage_integrase"/>
    <property type="match status" value="1"/>
</dbReference>
<accession>A0A242NJZ0</accession>
<keyword evidence="3 5" id="KW-0238">DNA-binding</keyword>
<evidence type="ECO:0000313" key="9">
    <source>
        <dbReference type="EMBL" id="OTQ11089.1"/>
    </source>
</evidence>
<dbReference type="InterPro" id="IPR013762">
    <property type="entry name" value="Integrase-like_cat_sf"/>
</dbReference>
<dbReference type="Gene3D" id="3.30.160.390">
    <property type="entry name" value="Integrase, DNA-binding domain"/>
    <property type="match status" value="1"/>
</dbReference>
<dbReference type="OrthoDB" id="9795573at2"/>
<dbReference type="Gene3D" id="1.10.150.130">
    <property type="match status" value="1"/>
</dbReference>
<dbReference type="SUPFAM" id="SSF56349">
    <property type="entry name" value="DNA breaking-rejoining enzymes"/>
    <property type="match status" value="1"/>
</dbReference>
<keyword evidence="2" id="KW-0229">DNA integration</keyword>
<organism evidence="8 11">
    <name type="scientific">Gilliamella apicola</name>
    <dbReference type="NCBI Taxonomy" id="1196095"/>
    <lineage>
        <taxon>Bacteria</taxon>
        <taxon>Pseudomonadati</taxon>
        <taxon>Pseudomonadota</taxon>
        <taxon>Gammaproteobacteria</taxon>
        <taxon>Orbales</taxon>
        <taxon>Orbaceae</taxon>
        <taxon>Gilliamella</taxon>
    </lineage>
</organism>
<feature type="domain" description="Tyr recombinase" evidence="6">
    <location>
        <begin position="189"/>
        <end position="366"/>
    </location>
</feature>
<dbReference type="PANTHER" id="PTHR30629:SF2">
    <property type="entry name" value="PROPHAGE INTEGRASE INTS-RELATED"/>
    <property type="match status" value="1"/>
</dbReference>
<dbReference type="EMBL" id="NART01000009">
    <property type="protein sequence ID" value="OTQ11089.1"/>
    <property type="molecule type" value="Genomic_DNA"/>
</dbReference>
<dbReference type="GO" id="GO:0003677">
    <property type="term" value="F:DNA binding"/>
    <property type="evidence" value="ECO:0007669"/>
    <property type="project" value="UniProtKB-UniRule"/>
</dbReference>
<dbReference type="InterPro" id="IPR002104">
    <property type="entry name" value="Integrase_catalytic"/>
</dbReference>
<dbReference type="GO" id="GO:0015074">
    <property type="term" value="P:DNA integration"/>
    <property type="evidence" value="ECO:0007669"/>
    <property type="project" value="UniProtKB-KW"/>
</dbReference>
<dbReference type="Proteomes" id="UP000194800">
    <property type="component" value="Unassembled WGS sequence"/>
</dbReference>
<dbReference type="CDD" id="cd00801">
    <property type="entry name" value="INT_P4_C"/>
    <property type="match status" value="1"/>
</dbReference>
<evidence type="ECO:0000256" key="5">
    <source>
        <dbReference type="PROSITE-ProRule" id="PRU01248"/>
    </source>
</evidence>
<keyword evidence="10" id="KW-1185">Reference proteome</keyword>
<evidence type="ECO:0000259" key="7">
    <source>
        <dbReference type="PROSITE" id="PS51900"/>
    </source>
</evidence>
<reference evidence="10 11" key="1">
    <citation type="submission" date="2017-03" db="EMBL/GenBank/DDBJ databases">
        <title>Comparative genomics of honeybee gut symbionts reveal geographically distinct and subgroup specific antibiotic resistance.</title>
        <authorList>
            <person name="Ludvigsen J."/>
            <person name="Porcellato D."/>
            <person name="Labee-Lund T.M."/>
            <person name="Amdam G.V."/>
            <person name="Rudi K."/>
        </authorList>
    </citation>
    <scope>NUCLEOTIDE SEQUENCE [LARGE SCALE GENOMIC DNA]</scope>
    <source>
        <strain evidence="8 11">A-7-12</strain>
        <strain evidence="9 10">A-9-12</strain>
    </source>
</reference>
<dbReference type="PROSITE" id="PS51898">
    <property type="entry name" value="TYR_RECOMBINASE"/>
    <property type="match status" value="1"/>
</dbReference>
<name>A0A242NJZ0_9GAMM</name>
<dbReference type="InterPro" id="IPR011010">
    <property type="entry name" value="DNA_brk_join_enz"/>
</dbReference>
<dbReference type="RefSeq" id="WP_086300707.1">
    <property type="nucleotide sequence ID" value="NZ_MZNE01000010.1"/>
</dbReference>
<evidence type="ECO:0000256" key="4">
    <source>
        <dbReference type="ARBA" id="ARBA00023172"/>
    </source>
</evidence>
<evidence type="ECO:0000256" key="2">
    <source>
        <dbReference type="ARBA" id="ARBA00022908"/>
    </source>
</evidence>
<keyword evidence="4" id="KW-0233">DNA recombination</keyword>
<dbReference type="InterPro" id="IPR053876">
    <property type="entry name" value="Phage_int_M"/>
</dbReference>
<comment type="similarity">
    <text evidence="1">Belongs to the 'phage' integrase family.</text>
</comment>
<dbReference type="EMBL" id="NARP01000006">
    <property type="protein sequence ID" value="OTQ00803.1"/>
    <property type="molecule type" value="Genomic_DNA"/>
</dbReference>
<dbReference type="Proteomes" id="UP000194977">
    <property type="component" value="Unassembled WGS sequence"/>
</dbReference>
<proteinExistence type="inferred from homology"/>
<dbReference type="InterPro" id="IPR038488">
    <property type="entry name" value="Integrase_DNA-bd_sf"/>
</dbReference>
<evidence type="ECO:0000259" key="6">
    <source>
        <dbReference type="PROSITE" id="PS51898"/>
    </source>
</evidence>
<dbReference type="PANTHER" id="PTHR30629">
    <property type="entry name" value="PROPHAGE INTEGRASE"/>
    <property type="match status" value="1"/>
</dbReference>
<dbReference type="InterPro" id="IPR044068">
    <property type="entry name" value="CB"/>
</dbReference>
<dbReference type="AlphaFoldDB" id="A0A242NJZ0"/>
<dbReference type="InterPro" id="IPR025166">
    <property type="entry name" value="Integrase_DNA_bind_dom"/>
</dbReference>
<dbReference type="Pfam" id="PF22022">
    <property type="entry name" value="Phage_int_M"/>
    <property type="match status" value="1"/>
</dbReference>
<comment type="caution">
    <text evidence="8">The sequence shown here is derived from an EMBL/GenBank/DDBJ whole genome shotgun (WGS) entry which is preliminary data.</text>
</comment>
<protein>
    <submittedName>
        <fullName evidence="8">Integrase</fullName>
    </submittedName>
</protein>
<evidence type="ECO:0000313" key="10">
    <source>
        <dbReference type="Proteomes" id="UP000194800"/>
    </source>
</evidence>
<evidence type="ECO:0000313" key="8">
    <source>
        <dbReference type="EMBL" id="OTQ00803.1"/>
    </source>
</evidence>
<dbReference type="InterPro" id="IPR050808">
    <property type="entry name" value="Phage_Integrase"/>
</dbReference>
<dbReference type="PROSITE" id="PS51900">
    <property type="entry name" value="CB"/>
    <property type="match status" value="1"/>
</dbReference>
<feature type="domain" description="Core-binding (CB)" evidence="7">
    <location>
        <begin position="83"/>
        <end position="165"/>
    </location>
</feature>
<dbReference type="InterPro" id="IPR010998">
    <property type="entry name" value="Integrase_recombinase_N"/>
</dbReference>
<gene>
    <name evidence="9" type="ORF">B6C91_03445</name>
    <name evidence="8" type="ORF">B6D08_02960</name>
</gene>
<dbReference type="Pfam" id="PF13356">
    <property type="entry name" value="Arm-DNA-bind_3"/>
    <property type="match status" value="1"/>
</dbReference>